<evidence type="ECO:0000313" key="2">
    <source>
        <dbReference type="Proteomes" id="UP001267290"/>
    </source>
</evidence>
<keyword evidence="2" id="KW-1185">Reference proteome</keyword>
<protein>
    <submittedName>
        <fullName evidence="1">Uncharacterized protein</fullName>
    </submittedName>
</protein>
<accession>A0ABU1P511</accession>
<reference evidence="1 2" key="1">
    <citation type="submission" date="2023-07" db="EMBL/GenBank/DDBJ databases">
        <title>Sorghum-associated microbial communities from plants grown in Nebraska, USA.</title>
        <authorList>
            <person name="Schachtman D."/>
        </authorList>
    </citation>
    <scope>NUCLEOTIDE SEQUENCE [LARGE SCALE GENOMIC DNA]</scope>
    <source>
        <strain evidence="1 2">CC258</strain>
    </source>
</reference>
<sequence>MGVCNCPVCQVGVVENVGYIELKEGPLEFKFSQFPPAEKAAITIGICSRGSCQYVGMGATPESRSLARSCVSDLFLSMAKHSKGVK</sequence>
<name>A0ABU1P511_9BACL</name>
<proteinExistence type="predicted"/>
<gene>
    <name evidence="1" type="ORF">J2736_006075</name>
</gene>
<dbReference type="Proteomes" id="UP001267290">
    <property type="component" value="Unassembled WGS sequence"/>
</dbReference>
<comment type="caution">
    <text evidence="1">The sequence shown here is derived from an EMBL/GenBank/DDBJ whole genome shotgun (WGS) entry which is preliminary data.</text>
</comment>
<evidence type="ECO:0000313" key="1">
    <source>
        <dbReference type="EMBL" id="MDR6554844.1"/>
    </source>
</evidence>
<dbReference type="EMBL" id="JAVDSB010000020">
    <property type="protein sequence ID" value="MDR6554844.1"/>
    <property type="molecule type" value="Genomic_DNA"/>
</dbReference>
<organism evidence="1 2">
    <name type="scientific">Paenibacillus qinlingensis</name>
    <dbReference type="NCBI Taxonomy" id="1837343"/>
    <lineage>
        <taxon>Bacteria</taxon>
        <taxon>Bacillati</taxon>
        <taxon>Bacillota</taxon>
        <taxon>Bacilli</taxon>
        <taxon>Bacillales</taxon>
        <taxon>Paenibacillaceae</taxon>
        <taxon>Paenibacillus</taxon>
    </lineage>
</organism>